<reference evidence="1 2" key="1">
    <citation type="submission" date="2020-08" db="EMBL/GenBank/DDBJ databases">
        <title>Functional genomics of gut bacteria from endangered species of beetles.</title>
        <authorList>
            <person name="Carlos-Shanley C."/>
        </authorList>
    </citation>
    <scope>NUCLEOTIDE SEQUENCE [LARGE SCALE GENOMIC DNA]</scope>
    <source>
        <strain evidence="1 2">S00202</strain>
    </source>
</reference>
<dbReference type="Proteomes" id="UP000557193">
    <property type="component" value="Unassembled WGS sequence"/>
</dbReference>
<proteinExistence type="predicted"/>
<gene>
    <name evidence="1" type="ORF">HNP49_003128</name>
</gene>
<organism evidence="1 2">
    <name type="scientific">Pseudomonas fluvialis</name>
    <dbReference type="NCBI Taxonomy" id="1793966"/>
    <lineage>
        <taxon>Bacteria</taxon>
        <taxon>Pseudomonadati</taxon>
        <taxon>Pseudomonadota</taxon>
        <taxon>Gammaproteobacteria</taxon>
        <taxon>Pseudomonadales</taxon>
        <taxon>Pseudomonadaceae</taxon>
        <taxon>Pseudomonas</taxon>
    </lineage>
</organism>
<dbReference type="RefSeq" id="WP_184684810.1">
    <property type="nucleotide sequence ID" value="NZ_JACHLL010000006.1"/>
</dbReference>
<sequence length="101" mass="11442">MYCVTVLYPNQADGHFDFTYYRDRHLPMMLALLGDNVVSLQLRRGMQAVDGSPAPYLCLLNTQIRSPEHFASVMAANSERVLGDIPNYTNLQPIIQIDEIL</sequence>
<dbReference type="PANTHER" id="PTHR40260:SF2">
    <property type="entry name" value="BLR8190 PROTEIN"/>
    <property type="match status" value="1"/>
</dbReference>
<dbReference type="SUPFAM" id="SSF54909">
    <property type="entry name" value="Dimeric alpha+beta barrel"/>
    <property type="match status" value="1"/>
</dbReference>
<dbReference type="AlphaFoldDB" id="A0A7X0BU94"/>
<comment type="caution">
    <text evidence="1">The sequence shown here is derived from an EMBL/GenBank/DDBJ whole genome shotgun (WGS) entry which is preliminary data.</text>
</comment>
<dbReference type="EMBL" id="JACHLL010000006">
    <property type="protein sequence ID" value="MBB6342940.1"/>
    <property type="molecule type" value="Genomic_DNA"/>
</dbReference>
<evidence type="ECO:0000313" key="2">
    <source>
        <dbReference type="Proteomes" id="UP000557193"/>
    </source>
</evidence>
<dbReference type="NCBIfam" id="TIGR02118">
    <property type="entry name" value="EthD family reductase"/>
    <property type="match status" value="1"/>
</dbReference>
<dbReference type="InterPro" id="IPR009799">
    <property type="entry name" value="EthD_dom"/>
</dbReference>
<accession>A0A7X0BU94</accession>
<dbReference type="Gene3D" id="3.30.70.100">
    <property type="match status" value="1"/>
</dbReference>
<protein>
    <submittedName>
        <fullName evidence="1">Uncharacterized protein (TIGR02118 family)</fullName>
    </submittedName>
</protein>
<keyword evidence="2" id="KW-1185">Reference proteome</keyword>
<dbReference type="InterPro" id="IPR011008">
    <property type="entry name" value="Dimeric_a/b-barrel"/>
</dbReference>
<evidence type="ECO:0000313" key="1">
    <source>
        <dbReference type="EMBL" id="MBB6342940.1"/>
    </source>
</evidence>
<dbReference type="PANTHER" id="PTHR40260">
    <property type="entry name" value="BLR8190 PROTEIN"/>
    <property type="match status" value="1"/>
</dbReference>
<dbReference type="GO" id="GO:0016491">
    <property type="term" value="F:oxidoreductase activity"/>
    <property type="evidence" value="ECO:0007669"/>
    <property type="project" value="InterPro"/>
</dbReference>
<name>A0A7X0BU94_9PSED</name>